<protein>
    <submittedName>
        <fullName evidence="1">Uncharacterized protein</fullName>
    </submittedName>
</protein>
<gene>
    <name evidence="1" type="ORF">POTOM_029436</name>
</gene>
<evidence type="ECO:0000313" key="1">
    <source>
        <dbReference type="EMBL" id="KAG6765396.1"/>
    </source>
</evidence>
<name>A0A8X8CJN5_POPTO</name>
<evidence type="ECO:0000313" key="2">
    <source>
        <dbReference type="Proteomes" id="UP000886885"/>
    </source>
</evidence>
<keyword evidence="2" id="KW-1185">Reference proteome</keyword>
<sequence length="158" mass="17434">MGNSGPRIRADSSRIMLSTKQTPPVSLNASQTDDSVWWLPVPLGFDSHQCALNAPHTVHSCTSPCSFLEELLAFTCIGLIAAFTEDVPVLSTSLAYGLYMEICSNLRQRADLYSRMTAVVVLSNGAFVHLDKLRLPYNIGQVIDLHRSKHTWFAQVLA</sequence>
<dbReference type="AlphaFoldDB" id="A0A8X8CJN5"/>
<dbReference type="EMBL" id="JAAWWB010000015">
    <property type="protein sequence ID" value="KAG6765396.1"/>
    <property type="molecule type" value="Genomic_DNA"/>
</dbReference>
<accession>A0A8X8CJN5</accession>
<reference evidence="1" key="1">
    <citation type="journal article" date="2020" name="bioRxiv">
        <title>Hybrid origin of Populus tomentosa Carr. identified through genome sequencing and phylogenomic analysis.</title>
        <authorList>
            <person name="An X."/>
            <person name="Gao K."/>
            <person name="Chen Z."/>
            <person name="Li J."/>
            <person name="Yang X."/>
            <person name="Yang X."/>
            <person name="Zhou J."/>
            <person name="Guo T."/>
            <person name="Zhao T."/>
            <person name="Huang S."/>
            <person name="Miao D."/>
            <person name="Khan W.U."/>
            <person name="Rao P."/>
            <person name="Ye M."/>
            <person name="Lei B."/>
            <person name="Liao W."/>
            <person name="Wang J."/>
            <person name="Ji L."/>
            <person name="Li Y."/>
            <person name="Guo B."/>
            <person name="Mustafa N.S."/>
            <person name="Li S."/>
            <person name="Yun Q."/>
            <person name="Keller S.R."/>
            <person name="Mao J."/>
            <person name="Zhang R."/>
            <person name="Strauss S.H."/>
        </authorList>
    </citation>
    <scope>NUCLEOTIDE SEQUENCE</scope>
    <source>
        <strain evidence="1">GM15</strain>
        <tissue evidence="1">Leaf</tissue>
    </source>
</reference>
<comment type="caution">
    <text evidence="1">The sequence shown here is derived from an EMBL/GenBank/DDBJ whole genome shotgun (WGS) entry which is preliminary data.</text>
</comment>
<dbReference type="Proteomes" id="UP000886885">
    <property type="component" value="Chromosome 8A"/>
</dbReference>
<organism evidence="1 2">
    <name type="scientific">Populus tomentosa</name>
    <name type="common">Chinese white poplar</name>
    <dbReference type="NCBI Taxonomy" id="118781"/>
    <lineage>
        <taxon>Eukaryota</taxon>
        <taxon>Viridiplantae</taxon>
        <taxon>Streptophyta</taxon>
        <taxon>Embryophyta</taxon>
        <taxon>Tracheophyta</taxon>
        <taxon>Spermatophyta</taxon>
        <taxon>Magnoliopsida</taxon>
        <taxon>eudicotyledons</taxon>
        <taxon>Gunneridae</taxon>
        <taxon>Pentapetalae</taxon>
        <taxon>rosids</taxon>
        <taxon>fabids</taxon>
        <taxon>Malpighiales</taxon>
        <taxon>Salicaceae</taxon>
        <taxon>Saliceae</taxon>
        <taxon>Populus</taxon>
    </lineage>
</organism>
<proteinExistence type="predicted"/>